<name>A0ABW3TMW9_9MICO</name>
<evidence type="ECO:0000256" key="3">
    <source>
        <dbReference type="ARBA" id="ARBA00022842"/>
    </source>
</evidence>
<keyword evidence="5" id="KW-0456">Lyase</keyword>
<gene>
    <name evidence="5" type="ORF">ACFQ3U_07070</name>
</gene>
<keyword evidence="2" id="KW-0479">Metal-binding</keyword>
<dbReference type="PANTHER" id="PTHR32308:SF10">
    <property type="entry name" value="CITRATE LYASE SUBUNIT BETA"/>
    <property type="match status" value="1"/>
</dbReference>
<dbReference type="PIRSF" id="PIRSF015582">
    <property type="entry name" value="Cit_lyase_B"/>
    <property type="match status" value="1"/>
</dbReference>
<dbReference type="PANTHER" id="PTHR32308">
    <property type="entry name" value="LYASE BETA SUBUNIT, PUTATIVE (AFU_ORTHOLOGUE AFUA_4G13030)-RELATED"/>
    <property type="match status" value="1"/>
</dbReference>
<dbReference type="InterPro" id="IPR040442">
    <property type="entry name" value="Pyrv_kinase-like_dom_sf"/>
</dbReference>
<dbReference type="RefSeq" id="WP_343957827.1">
    <property type="nucleotide sequence ID" value="NZ_BAAAKZ010000002.1"/>
</dbReference>
<dbReference type="EMBL" id="JBHTLY010000002">
    <property type="protein sequence ID" value="MFD1201647.1"/>
    <property type="molecule type" value="Genomic_DNA"/>
</dbReference>
<protein>
    <submittedName>
        <fullName evidence="5">HpcH/HpaI aldolase/citrate lyase family protein</fullName>
    </submittedName>
</protein>
<feature type="domain" description="HpcH/HpaI aldolase/citrate lyase" evidence="4">
    <location>
        <begin position="13"/>
        <end position="225"/>
    </location>
</feature>
<evidence type="ECO:0000313" key="5">
    <source>
        <dbReference type="EMBL" id="MFD1201647.1"/>
    </source>
</evidence>
<dbReference type="InterPro" id="IPR015813">
    <property type="entry name" value="Pyrv/PenolPyrv_kinase-like_dom"/>
</dbReference>
<comment type="cofactor">
    <cofactor evidence="1">
        <name>Mg(2+)</name>
        <dbReference type="ChEBI" id="CHEBI:18420"/>
    </cofactor>
</comment>
<proteinExistence type="predicted"/>
<accession>A0ABW3TMW9</accession>
<evidence type="ECO:0000256" key="1">
    <source>
        <dbReference type="ARBA" id="ARBA00001946"/>
    </source>
</evidence>
<evidence type="ECO:0000313" key="6">
    <source>
        <dbReference type="Proteomes" id="UP001597181"/>
    </source>
</evidence>
<sequence length="283" mass="29018">MATPDVAAAAISYLFVPASKPERYEKALASEADAVIIDLEDAVALADKDSALEALLAAFGAGLSRPALVRINAADSPWFERDLAALSALPPTAAASLAGIVVPKAERTADLERAVATLRAAGAGLEVVALIESAPGVAAARELAATPGLTRFAVGAADLSFDLDCEIGSATVDWVYAQLVVESRLAGLAAPVASPPFEIRDLGLVEREAARLRGLGATAQLSIHPAQLPAIHTGFLPSAEAIAWARRVEAAASSGDGAAQVDGQMIDKPVHERAGRILAQARP</sequence>
<dbReference type="GO" id="GO:0016829">
    <property type="term" value="F:lyase activity"/>
    <property type="evidence" value="ECO:0007669"/>
    <property type="project" value="UniProtKB-KW"/>
</dbReference>
<reference evidence="6" key="1">
    <citation type="journal article" date="2019" name="Int. J. Syst. Evol. Microbiol.">
        <title>The Global Catalogue of Microorganisms (GCM) 10K type strain sequencing project: providing services to taxonomists for standard genome sequencing and annotation.</title>
        <authorList>
            <consortium name="The Broad Institute Genomics Platform"/>
            <consortium name="The Broad Institute Genome Sequencing Center for Infectious Disease"/>
            <person name="Wu L."/>
            <person name="Ma J."/>
        </authorList>
    </citation>
    <scope>NUCLEOTIDE SEQUENCE [LARGE SCALE GENOMIC DNA]</scope>
    <source>
        <strain evidence="6">CCUG 50213</strain>
    </source>
</reference>
<evidence type="ECO:0000256" key="2">
    <source>
        <dbReference type="ARBA" id="ARBA00022723"/>
    </source>
</evidence>
<dbReference type="Gene3D" id="3.20.20.60">
    <property type="entry name" value="Phosphoenolpyruvate-binding domains"/>
    <property type="match status" value="1"/>
</dbReference>
<keyword evidence="6" id="KW-1185">Reference proteome</keyword>
<keyword evidence="3" id="KW-0460">Magnesium</keyword>
<dbReference type="Proteomes" id="UP001597181">
    <property type="component" value="Unassembled WGS sequence"/>
</dbReference>
<dbReference type="Pfam" id="PF03328">
    <property type="entry name" value="HpcH_HpaI"/>
    <property type="match status" value="1"/>
</dbReference>
<comment type="caution">
    <text evidence="5">The sequence shown here is derived from an EMBL/GenBank/DDBJ whole genome shotgun (WGS) entry which is preliminary data.</text>
</comment>
<dbReference type="InterPro" id="IPR011206">
    <property type="entry name" value="Citrate_lyase_beta/mcl1/mcl2"/>
</dbReference>
<organism evidence="5 6">
    <name type="scientific">Leucobacter albus</name>
    <dbReference type="NCBI Taxonomy" id="272210"/>
    <lineage>
        <taxon>Bacteria</taxon>
        <taxon>Bacillati</taxon>
        <taxon>Actinomycetota</taxon>
        <taxon>Actinomycetes</taxon>
        <taxon>Micrococcales</taxon>
        <taxon>Microbacteriaceae</taxon>
        <taxon>Leucobacter</taxon>
    </lineage>
</organism>
<evidence type="ECO:0000259" key="4">
    <source>
        <dbReference type="Pfam" id="PF03328"/>
    </source>
</evidence>
<dbReference type="InterPro" id="IPR005000">
    <property type="entry name" value="Aldolase/citrate-lyase_domain"/>
</dbReference>
<dbReference type="SUPFAM" id="SSF51621">
    <property type="entry name" value="Phosphoenolpyruvate/pyruvate domain"/>
    <property type="match status" value="1"/>
</dbReference>